<gene>
    <name evidence="9" type="ORF">A2462_03840</name>
</gene>
<dbReference type="GO" id="GO:1902600">
    <property type="term" value="P:proton transmembrane transport"/>
    <property type="evidence" value="ECO:0007669"/>
    <property type="project" value="InterPro"/>
</dbReference>
<dbReference type="GO" id="GO:0016020">
    <property type="term" value="C:membrane"/>
    <property type="evidence" value="ECO:0007669"/>
    <property type="project" value="UniProtKB-SubCell"/>
</dbReference>
<proteinExistence type="inferred from homology"/>
<feature type="domain" description="Cation/H+ exchanger transmembrane" evidence="8">
    <location>
        <begin position="2"/>
        <end position="148"/>
    </location>
</feature>
<dbReference type="Proteomes" id="UP000177309">
    <property type="component" value="Unassembled WGS sequence"/>
</dbReference>
<comment type="similarity">
    <text evidence="2">Belongs to the monovalent cation:proton antiporter 2 (CPA2) transporter (TC 2.A.37) family.</text>
</comment>
<evidence type="ECO:0000259" key="8">
    <source>
        <dbReference type="Pfam" id="PF00999"/>
    </source>
</evidence>
<dbReference type="EMBL" id="MEUI01000046">
    <property type="protein sequence ID" value="OGC32748.1"/>
    <property type="molecule type" value="Genomic_DNA"/>
</dbReference>
<evidence type="ECO:0000256" key="4">
    <source>
        <dbReference type="ARBA" id="ARBA00022692"/>
    </source>
</evidence>
<comment type="caution">
    <text evidence="9">The sequence shown here is derived from an EMBL/GenBank/DDBJ whole genome shotgun (WGS) entry which is preliminary data.</text>
</comment>
<evidence type="ECO:0000256" key="3">
    <source>
        <dbReference type="ARBA" id="ARBA00022448"/>
    </source>
</evidence>
<evidence type="ECO:0000256" key="5">
    <source>
        <dbReference type="ARBA" id="ARBA00022989"/>
    </source>
</evidence>
<keyword evidence="4 7" id="KW-0812">Transmembrane</keyword>
<reference evidence="9 10" key="1">
    <citation type="journal article" date="2016" name="Nat. Commun.">
        <title>Thousands of microbial genomes shed light on interconnected biogeochemical processes in an aquifer system.</title>
        <authorList>
            <person name="Anantharaman K."/>
            <person name="Brown C.T."/>
            <person name="Hug L.A."/>
            <person name="Sharon I."/>
            <person name="Castelle C.J."/>
            <person name="Probst A.J."/>
            <person name="Thomas B.C."/>
            <person name="Singh A."/>
            <person name="Wilkins M.J."/>
            <person name="Karaoz U."/>
            <person name="Brodie E.L."/>
            <person name="Williams K.H."/>
            <person name="Hubbard S.S."/>
            <person name="Banfield J.F."/>
        </authorList>
    </citation>
    <scope>NUCLEOTIDE SEQUENCE [LARGE SCALE GENOMIC DNA]</scope>
</reference>
<dbReference type="PANTHER" id="PTHR42751">
    <property type="entry name" value="SODIUM/HYDROGEN EXCHANGER FAMILY/TRKA DOMAIN PROTEIN"/>
    <property type="match status" value="1"/>
</dbReference>
<dbReference type="PANTHER" id="PTHR42751:SF4">
    <property type="entry name" value="K(+)_H(+) ANTIPORTER SUBUNIT KHTU"/>
    <property type="match status" value="1"/>
</dbReference>
<evidence type="ECO:0000313" key="10">
    <source>
        <dbReference type="Proteomes" id="UP000177309"/>
    </source>
</evidence>
<evidence type="ECO:0000313" key="9">
    <source>
        <dbReference type="EMBL" id="OGC32748.1"/>
    </source>
</evidence>
<keyword evidence="3" id="KW-0813">Transport</keyword>
<dbReference type="GO" id="GO:0015297">
    <property type="term" value="F:antiporter activity"/>
    <property type="evidence" value="ECO:0007669"/>
    <property type="project" value="InterPro"/>
</dbReference>
<dbReference type="AlphaFoldDB" id="A0A1F4TJ45"/>
<feature type="transmembrane region" description="Helical" evidence="7">
    <location>
        <begin position="129"/>
        <end position="148"/>
    </location>
</feature>
<dbReference type="InterPro" id="IPR038770">
    <property type="entry name" value="Na+/solute_symporter_sf"/>
</dbReference>
<comment type="subcellular location">
    <subcellularLocation>
        <location evidence="1">Membrane</location>
        <topology evidence="1">Multi-pass membrane protein</topology>
    </subcellularLocation>
</comment>
<feature type="transmembrane region" description="Helical" evidence="7">
    <location>
        <begin position="38"/>
        <end position="56"/>
    </location>
</feature>
<organism evidence="9 10">
    <name type="scientific">candidate division WOR-1 bacterium RIFOXYC2_FULL_41_25</name>
    <dbReference type="NCBI Taxonomy" id="1802586"/>
    <lineage>
        <taxon>Bacteria</taxon>
        <taxon>Bacillati</taxon>
        <taxon>Saganbacteria</taxon>
    </lineage>
</organism>
<keyword evidence="5 7" id="KW-1133">Transmembrane helix</keyword>
<dbReference type="Gene3D" id="1.20.1530.20">
    <property type="match status" value="1"/>
</dbReference>
<protein>
    <recommendedName>
        <fullName evidence="8">Cation/H+ exchanger transmembrane domain-containing protein</fullName>
    </recommendedName>
</protein>
<accession>A0A1F4TJ45</accession>
<evidence type="ECO:0000256" key="2">
    <source>
        <dbReference type="ARBA" id="ARBA00005551"/>
    </source>
</evidence>
<feature type="transmembrane region" description="Helical" evidence="7">
    <location>
        <begin position="63"/>
        <end position="87"/>
    </location>
</feature>
<keyword evidence="6 7" id="KW-0472">Membrane</keyword>
<evidence type="ECO:0000256" key="1">
    <source>
        <dbReference type="ARBA" id="ARBA00004141"/>
    </source>
</evidence>
<dbReference type="InterPro" id="IPR006153">
    <property type="entry name" value="Cation/H_exchanger_TM"/>
</dbReference>
<evidence type="ECO:0000256" key="6">
    <source>
        <dbReference type="ARBA" id="ARBA00023136"/>
    </source>
</evidence>
<sequence length="163" mass="17776">MVAKFIGLSEAIGAFFVGSAMAESQHKARIKELLEPLGFFAAALFFLSFGLQVNLLSINLNIILVVTVLIIVSILGKLLTGLCSVPIEKLSWAEAQNIGFSLFSRGEFSILIASLFIQESLAGSGIREVIAIYVFVLMILSTVLIKRYTKTCLIEMPSESKRS</sequence>
<dbReference type="Pfam" id="PF00999">
    <property type="entry name" value="Na_H_Exchanger"/>
    <property type="match status" value="1"/>
</dbReference>
<evidence type="ECO:0000256" key="7">
    <source>
        <dbReference type="SAM" id="Phobius"/>
    </source>
</evidence>
<name>A0A1F4TJ45_UNCSA</name>